<feature type="compositionally biased region" description="Acidic residues" evidence="1">
    <location>
        <begin position="31"/>
        <end position="42"/>
    </location>
</feature>
<keyword evidence="4" id="KW-1185">Reference proteome</keyword>
<dbReference type="AlphaFoldDB" id="A0A8E2DX69"/>
<proteinExistence type="predicted"/>
<feature type="region of interest" description="Disordered" evidence="1">
    <location>
        <begin position="1"/>
        <end position="53"/>
    </location>
</feature>
<dbReference type="OrthoDB" id="2138648at2759"/>
<dbReference type="Pfam" id="PF11160">
    <property type="entry name" value="Hva1_TUDOR"/>
    <property type="match status" value="1"/>
</dbReference>
<evidence type="ECO:0000256" key="1">
    <source>
        <dbReference type="SAM" id="MobiDB-lite"/>
    </source>
</evidence>
<dbReference type="Proteomes" id="UP000250266">
    <property type="component" value="Unassembled WGS sequence"/>
</dbReference>
<gene>
    <name evidence="3" type="ORF">K432DRAFT_312880</name>
</gene>
<reference evidence="3 4" key="1">
    <citation type="journal article" date="2016" name="Nat. Commun.">
        <title>Ectomycorrhizal ecology is imprinted in the genome of the dominant symbiotic fungus Cenococcum geophilum.</title>
        <authorList>
            <consortium name="DOE Joint Genome Institute"/>
            <person name="Peter M."/>
            <person name="Kohler A."/>
            <person name="Ohm R.A."/>
            <person name="Kuo A."/>
            <person name="Krutzmann J."/>
            <person name="Morin E."/>
            <person name="Arend M."/>
            <person name="Barry K.W."/>
            <person name="Binder M."/>
            <person name="Choi C."/>
            <person name="Clum A."/>
            <person name="Copeland A."/>
            <person name="Grisel N."/>
            <person name="Haridas S."/>
            <person name="Kipfer T."/>
            <person name="LaButti K."/>
            <person name="Lindquist E."/>
            <person name="Lipzen A."/>
            <person name="Maire R."/>
            <person name="Meier B."/>
            <person name="Mihaltcheva S."/>
            <person name="Molinier V."/>
            <person name="Murat C."/>
            <person name="Poggeler S."/>
            <person name="Quandt C.A."/>
            <person name="Sperisen C."/>
            <person name="Tritt A."/>
            <person name="Tisserant E."/>
            <person name="Crous P.W."/>
            <person name="Henrissat B."/>
            <person name="Nehls U."/>
            <person name="Egli S."/>
            <person name="Spatafora J.W."/>
            <person name="Grigoriev I.V."/>
            <person name="Martin F.M."/>
        </authorList>
    </citation>
    <scope>NUCLEOTIDE SEQUENCE [LARGE SCALE GENOMIC DNA]</scope>
    <source>
        <strain evidence="3 4">CBS 459.81</strain>
    </source>
</reference>
<feature type="domain" description="Hypervirulence associated protein TUDOR" evidence="2">
    <location>
        <begin position="16"/>
        <end position="49"/>
    </location>
</feature>
<accession>A0A8E2DX69</accession>
<organism evidence="3 4">
    <name type="scientific">Lepidopterella palustris CBS 459.81</name>
    <dbReference type="NCBI Taxonomy" id="1314670"/>
    <lineage>
        <taxon>Eukaryota</taxon>
        <taxon>Fungi</taxon>
        <taxon>Dikarya</taxon>
        <taxon>Ascomycota</taxon>
        <taxon>Pezizomycotina</taxon>
        <taxon>Dothideomycetes</taxon>
        <taxon>Pleosporomycetidae</taxon>
        <taxon>Mytilinidiales</taxon>
        <taxon>Argynnaceae</taxon>
        <taxon>Lepidopterella</taxon>
    </lineage>
</organism>
<dbReference type="Gene3D" id="2.30.30.1060">
    <property type="match status" value="1"/>
</dbReference>
<evidence type="ECO:0000259" key="2">
    <source>
        <dbReference type="Pfam" id="PF11160"/>
    </source>
</evidence>
<evidence type="ECO:0000313" key="3">
    <source>
        <dbReference type="EMBL" id="OCK73402.1"/>
    </source>
</evidence>
<name>A0A8E2DX69_9PEZI</name>
<dbReference type="EMBL" id="KV745791">
    <property type="protein sequence ID" value="OCK73402.1"/>
    <property type="molecule type" value="Genomic_DNA"/>
</dbReference>
<feature type="compositionally biased region" description="Basic and acidic residues" evidence="1">
    <location>
        <begin position="1"/>
        <end position="30"/>
    </location>
</feature>
<evidence type="ECO:0000313" key="4">
    <source>
        <dbReference type="Proteomes" id="UP000250266"/>
    </source>
</evidence>
<dbReference type="InterPro" id="IPR021331">
    <property type="entry name" value="Hva1_TUDOR"/>
</dbReference>
<protein>
    <recommendedName>
        <fullName evidence="2">Hypervirulence associated protein TUDOR domain-containing protein</fullName>
    </recommendedName>
</protein>
<sequence>MSGQVEDKKGNPINDGDRVSIKIRGGKREGEVDEIVMSDEEAQEKSVKNPPKGMADDLCFIQCRADNQHGHNVAHNPEAVENLHARKWDF</sequence>